<protein>
    <recommendedName>
        <fullName evidence="2 6">Beta-lactamase</fullName>
        <ecNumber evidence="2 6">3.5.2.6</ecNumber>
    </recommendedName>
</protein>
<organism evidence="8 9">
    <name type="scientific">Olivibacter oleidegradans</name>
    <dbReference type="NCBI Taxonomy" id="760123"/>
    <lineage>
        <taxon>Bacteria</taxon>
        <taxon>Pseudomonadati</taxon>
        <taxon>Bacteroidota</taxon>
        <taxon>Sphingobacteriia</taxon>
        <taxon>Sphingobacteriales</taxon>
        <taxon>Sphingobacteriaceae</taxon>
        <taxon>Olivibacter</taxon>
    </lineage>
</organism>
<keyword evidence="4 6" id="KW-0378">Hydrolase</keyword>
<dbReference type="InterPro" id="IPR001460">
    <property type="entry name" value="PCN-bd_Tpept"/>
</dbReference>
<feature type="domain" description="Penicillin-binding protein transpeptidase" evidence="7">
    <location>
        <begin position="52"/>
        <end position="264"/>
    </location>
</feature>
<comment type="catalytic activity">
    <reaction evidence="6">
        <text>a beta-lactam + H2O = a substituted beta-amino acid</text>
        <dbReference type="Rhea" id="RHEA:20401"/>
        <dbReference type="ChEBI" id="CHEBI:15377"/>
        <dbReference type="ChEBI" id="CHEBI:35627"/>
        <dbReference type="ChEBI" id="CHEBI:140347"/>
        <dbReference type="EC" id="3.5.2.6"/>
    </reaction>
</comment>
<evidence type="ECO:0000313" key="8">
    <source>
        <dbReference type="EMBL" id="MFC0318515.1"/>
    </source>
</evidence>
<dbReference type="InterPro" id="IPR012338">
    <property type="entry name" value="Beta-lactam/transpept-like"/>
</dbReference>
<dbReference type="RefSeq" id="WP_130857623.1">
    <property type="nucleotide sequence ID" value="NZ_JBHLWO010000002.1"/>
</dbReference>
<evidence type="ECO:0000256" key="5">
    <source>
        <dbReference type="ARBA" id="ARBA00023251"/>
    </source>
</evidence>
<proteinExistence type="inferred from homology"/>
<dbReference type="Pfam" id="PF00905">
    <property type="entry name" value="Transpeptidase"/>
    <property type="match status" value="1"/>
</dbReference>
<dbReference type="Gene3D" id="3.40.710.10">
    <property type="entry name" value="DD-peptidase/beta-lactamase superfamily"/>
    <property type="match status" value="1"/>
</dbReference>
<dbReference type="EC" id="3.5.2.6" evidence="2 6"/>
<evidence type="ECO:0000313" key="9">
    <source>
        <dbReference type="Proteomes" id="UP001589774"/>
    </source>
</evidence>
<dbReference type="EMBL" id="JBHLWO010000002">
    <property type="protein sequence ID" value="MFC0318515.1"/>
    <property type="molecule type" value="Genomic_DNA"/>
</dbReference>
<evidence type="ECO:0000256" key="2">
    <source>
        <dbReference type="ARBA" id="ARBA00012865"/>
    </source>
</evidence>
<evidence type="ECO:0000259" key="7">
    <source>
        <dbReference type="Pfam" id="PF00905"/>
    </source>
</evidence>
<dbReference type="InterPro" id="IPR002137">
    <property type="entry name" value="Beta-lactam_class-D_AS"/>
</dbReference>
<sequence length="270" mass="31566">MIKKKLLSLSILIFCFYISYGQSSLQKPFQDCHITGSITIYDYNQKKWISSDIEDSHQPSLPASTFKILNTLILLESGVVKSEKEIVAWPGSTDTVKYGYRPDIYHNMDMEEAFKVSAGWVYRELAKKVGKATYKDYLIKCHYGNADVSINDPDFWNYGTFAISPANQVEMLINLYEEKLPFSRRSYRILKKMMVEEETANYLLRAKTGWTIDGGKDTGWWIGYVEQKRQKNVYFFATRLIKDRKTINKQFAKCRKEITKRILKELEMLQ</sequence>
<comment type="similarity">
    <text evidence="1 6">Belongs to the class-D beta-lactamase family.</text>
</comment>
<evidence type="ECO:0000256" key="3">
    <source>
        <dbReference type="ARBA" id="ARBA00022729"/>
    </source>
</evidence>
<dbReference type="SUPFAM" id="SSF56601">
    <property type="entry name" value="beta-lactamase/transpeptidase-like"/>
    <property type="match status" value="1"/>
</dbReference>
<name>A0ABV6HHZ3_9SPHI</name>
<evidence type="ECO:0000256" key="6">
    <source>
        <dbReference type="RuleBase" id="RU361140"/>
    </source>
</evidence>
<comment type="caution">
    <text evidence="8">The sequence shown here is derived from an EMBL/GenBank/DDBJ whole genome shotgun (WGS) entry which is preliminary data.</text>
</comment>
<keyword evidence="3" id="KW-0732">Signal</keyword>
<keyword evidence="5 6" id="KW-0046">Antibiotic resistance</keyword>
<reference evidence="8 9" key="1">
    <citation type="submission" date="2024-09" db="EMBL/GenBank/DDBJ databases">
        <authorList>
            <person name="Sun Q."/>
            <person name="Mori K."/>
        </authorList>
    </citation>
    <scope>NUCLEOTIDE SEQUENCE [LARGE SCALE GENOMIC DNA]</scope>
    <source>
        <strain evidence="8 9">CCM 7765</strain>
    </source>
</reference>
<keyword evidence="9" id="KW-1185">Reference proteome</keyword>
<dbReference type="PROSITE" id="PS00337">
    <property type="entry name" value="BETA_LACTAMASE_D"/>
    <property type="match status" value="1"/>
</dbReference>
<accession>A0ABV6HHZ3</accession>
<gene>
    <name evidence="8" type="ORF">ACFFI0_09350</name>
</gene>
<dbReference type="Proteomes" id="UP001589774">
    <property type="component" value="Unassembled WGS sequence"/>
</dbReference>
<evidence type="ECO:0000256" key="1">
    <source>
        <dbReference type="ARBA" id="ARBA00007898"/>
    </source>
</evidence>
<evidence type="ECO:0000256" key="4">
    <source>
        <dbReference type="ARBA" id="ARBA00022801"/>
    </source>
</evidence>